<dbReference type="eggNOG" id="ENOG50308Y1">
    <property type="taxonomic scope" value="Bacteria"/>
</dbReference>
<reference evidence="1 2" key="1">
    <citation type="journal article" date="2012" name="Appl. Environ. Microbiol.">
        <title>Draft genome sequence of a psychrotolerant sulfur-oxidizing bacterium, Sulfuricella denitrificans skB26, and proteomic insights into cold adaptation.</title>
        <authorList>
            <person name="Watanabe T."/>
            <person name="Kojima H."/>
            <person name="Fukui M."/>
        </authorList>
    </citation>
    <scope>NUCLEOTIDE SEQUENCE [LARGE SCALE GENOMIC DNA]</scope>
    <source>
        <strain evidence="2">skB26</strain>
    </source>
</reference>
<protein>
    <submittedName>
        <fullName evidence="1">Uncharacterized protein</fullName>
    </submittedName>
</protein>
<dbReference type="STRING" id="1163617.SCD_n00784"/>
<accession>S6A9S6</accession>
<organism evidence="1 2">
    <name type="scientific">Sulfuricella denitrificans (strain DSM 22764 / NBRC 105220 / skB26)</name>
    <dbReference type="NCBI Taxonomy" id="1163617"/>
    <lineage>
        <taxon>Bacteria</taxon>
        <taxon>Pseudomonadati</taxon>
        <taxon>Pseudomonadota</taxon>
        <taxon>Betaproteobacteria</taxon>
        <taxon>Nitrosomonadales</taxon>
        <taxon>Sulfuricellaceae</taxon>
        <taxon>Sulfuricella</taxon>
    </lineage>
</organism>
<dbReference type="Proteomes" id="UP000015559">
    <property type="component" value="Chromosome"/>
</dbReference>
<dbReference type="EMBL" id="AP013066">
    <property type="protein sequence ID" value="BAN34625.1"/>
    <property type="molecule type" value="Genomic_DNA"/>
</dbReference>
<evidence type="ECO:0000313" key="2">
    <source>
        <dbReference type="Proteomes" id="UP000015559"/>
    </source>
</evidence>
<keyword evidence="2" id="KW-1185">Reference proteome</keyword>
<evidence type="ECO:0000313" key="1">
    <source>
        <dbReference type="EMBL" id="BAN34625.1"/>
    </source>
</evidence>
<dbReference type="KEGG" id="sdr:SCD_n00784"/>
<dbReference type="AlphaFoldDB" id="S6A9S6"/>
<name>S6A9S6_SULDS</name>
<sequence length="177" mass="19798">MILVMLCFGLAAQADEVSICYNYDCAVTARVNLRAYQLRAARRLLLRATDAAEERKAISLVIGLFEVAAGRQTPTRADKGRNVNDDGVDGRMDCIDEAANTTTYLRLLEGQGWLKYHRVVEPVKRAPLLVNDHWAARIVEQKTGQEFAVDSWFFDNGQPAFVVPLNEWLAGAEPDEE</sequence>
<proteinExistence type="predicted"/>
<gene>
    <name evidence="1" type="ORF">SCD_n00784</name>
</gene>
<dbReference type="HOGENOM" id="CLU_097948_0_0_4"/>